<accession>A0A1K0HGQ4</accession>
<dbReference type="AlphaFoldDB" id="A0A1K0HGQ4"/>
<keyword evidence="1" id="KW-0255">Endonuclease</keyword>
<dbReference type="SUPFAM" id="SSF82771">
    <property type="entry name" value="GIY-YIG endonuclease"/>
    <property type="match status" value="1"/>
</dbReference>
<dbReference type="GO" id="GO:0004519">
    <property type="term" value="F:endonuclease activity"/>
    <property type="evidence" value="ECO:0007669"/>
    <property type="project" value="UniProtKB-KW"/>
</dbReference>
<reference evidence="2" key="1">
    <citation type="submission" date="2016-04" db="EMBL/GenBank/DDBJ databases">
        <authorList>
            <person name="Guldener U."/>
            <person name="Guldener U."/>
        </authorList>
    </citation>
    <scope>NUCLEOTIDE SEQUENCE [LARGE SCALE GENOMIC DNA]</scope>
    <source>
        <strain evidence="2">UB2112</strain>
    </source>
</reference>
<protein>
    <submittedName>
        <fullName evidence="1">Probable GIY-YIG endonuclease</fullName>
    </submittedName>
</protein>
<dbReference type="InterPro" id="IPR035901">
    <property type="entry name" value="GIY-YIG_endonuc_sf"/>
</dbReference>
<sequence>MSVYSSVYCLSGITDTRNYYIGSASNTVNRIGQHRDCLFGNRQKESVHIRLLESFNASDLTWCLFYTMTNYSKTALSVLPSSYELSFGEMKILRAITEFVPRILEQSLITERRRHLL</sequence>
<evidence type="ECO:0000313" key="1">
    <source>
        <dbReference type="EMBL" id="SAM86545.1"/>
    </source>
</evidence>
<evidence type="ECO:0000313" key="2">
    <source>
        <dbReference type="Proteomes" id="UP000179920"/>
    </source>
</evidence>
<organism evidence="1 2">
    <name type="scientific">Ustilago bromivora</name>
    <dbReference type="NCBI Taxonomy" id="307758"/>
    <lineage>
        <taxon>Eukaryota</taxon>
        <taxon>Fungi</taxon>
        <taxon>Dikarya</taxon>
        <taxon>Basidiomycota</taxon>
        <taxon>Ustilaginomycotina</taxon>
        <taxon>Ustilaginomycetes</taxon>
        <taxon>Ustilaginales</taxon>
        <taxon>Ustilaginaceae</taxon>
        <taxon>Ustilago</taxon>
    </lineage>
</organism>
<proteinExistence type="predicted"/>
<keyword evidence="1" id="KW-0378">Hydrolase</keyword>
<name>A0A1K0HGQ4_9BASI</name>
<keyword evidence="1" id="KW-0540">Nuclease</keyword>
<dbReference type="Proteomes" id="UP000179920">
    <property type="component" value="Mitochondrion MITO"/>
</dbReference>
<gene>
    <name evidence="1" type="ORF">UBRO_21223</name>
</gene>
<dbReference type="EMBL" id="LT558140">
    <property type="protein sequence ID" value="SAM86545.1"/>
    <property type="molecule type" value="Genomic_DNA"/>
</dbReference>
<geneLocation type="mitochondrion" evidence="1"/>